<feature type="domain" description="DUF1232" evidence="6">
    <location>
        <begin position="55"/>
        <end position="91"/>
    </location>
</feature>
<evidence type="ECO:0000256" key="2">
    <source>
        <dbReference type="ARBA" id="ARBA00022692"/>
    </source>
</evidence>
<reference evidence="7 8" key="1">
    <citation type="submission" date="2020-08" db="EMBL/GenBank/DDBJ databases">
        <title>Sequencing the genomes of 1000 actinobacteria strains.</title>
        <authorList>
            <person name="Klenk H.-P."/>
        </authorList>
    </citation>
    <scope>NUCLEOTIDE SEQUENCE [LARGE SCALE GENOMIC DNA]</scope>
    <source>
        <strain evidence="7 8">DSM 46659</strain>
    </source>
</reference>
<keyword evidence="3 5" id="KW-1133">Transmembrane helix</keyword>
<dbReference type="Proteomes" id="UP000546642">
    <property type="component" value="Unassembled WGS sequence"/>
</dbReference>
<evidence type="ECO:0000313" key="8">
    <source>
        <dbReference type="Proteomes" id="UP000546642"/>
    </source>
</evidence>
<name>A0A7X0D7P0_9ACTN</name>
<keyword evidence="8" id="KW-1185">Reference proteome</keyword>
<dbReference type="GO" id="GO:0012505">
    <property type="term" value="C:endomembrane system"/>
    <property type="evidence" value="ECO:0007669"/>
    <property type="project" value="UniProtKB-SubCell"/>
</dbReference>
<feature type="transmembrane region" description="Helical" evidence="5">
    <location>
        <begin position="52"/>
        <end position="69"/>
    </location>
</feature>
<dbReference type="EMBL" id="JACHDS010000001">
    <property type="protein sequence ID" value="MBB6173946.1"/>
    <property type="molecule type" value="Genomic_DNA"/>
</dbReference>
<sequence>MRRSNRAAAGAAAWRIVQEGAKPGKPSVAARAGAIPRMVGNRLRGRYTELPASRLLLFLAAVAYIVSPIDLVPELFIPILGYADDIGVALWLTSSLMGETERYLEWEEGSTPYVQGRVVG</sequence>
<keyword evidence="2 5" id="KW-0812">Transmembrane</keyword>
<evidence type="ECO:0000256" key="4">
    <source>
        <dbReference type="ARBA" id="ARBA00023136"/>
    </source>
</evidence>
<accession>A0A7X0D7P0</accession>
<dbReference type="Pfam" id="PF06803">
    <property type="entry name" value="DUF1232"/>
    <property type="match status" value="1"/>
</dbReference>
<comment type="subcellular location">
    <subcellularLocation>
        <location evidence="1">Endomembrane system</location>
        <topology evidence="1">Multi-pass membrane protein</topology>
    </subcellularLocation>
</comment>
<comment type="caution">
    <text evidence="7">The sequence shown here is derived from an EMBL/GenBank/DDBJ whole genome shotgun (WGS) entry which is preliminary data.</text>
</comment>
<evidence type="ECO:0000256" key="5">
    <source>
        <dbReference type="SAM" id="Phobius"/>
    </source>
</evidence>
<dbReference type="InterPro" id="IPR010652">
    <property type="entry name" value="DUF1232"/>
</dbReference>
<gene>
    <name evidence="7" type="ORF">HNR23_004006</name>
</gene>
<dbReference type="AlphaFoldDB" id="A0A7X0D7P0"/>
<protein>
    <submittedName>
        <fullName evidence="7">Uncharacterized membrane protein YkvA (DUF1232 family)</fullName>
    </submittedName>
</protein>
<keyword evidence="4 5" id="KW-0472">Membrane</keyword>
<evidence type="ECO:0000256" key="3">
    <source>
        <dbReference type="ARBA" id="ARBA00022989"/>
    </source>
</evidence>
<organism evidence="7 8">
    <name type="scientific">Nocardiopsis mwathae</name>
    <dbReference type="NCBI Taxonomy" id="1472723"/>
    <lineage>
        <taxon>Bacteria</taxon>
        <taxon>Bacillati</taxon>
        <taxon>Actinomycetota</taxon>
        <taxon>Actinomycetes</taxon>
        <taxon>Streptosporangiales</taxon>
        <taxon>Nocardiopsidaceae</taxon>
        <taxon>Nocardiopsis</taxon>
    </lineage>
</organism>
<dbReference type="RefSeq" id="WP_184077674.1">
    <property type="nucleotide sequence ID" value="NZ_JACHDS010000001.1"/>
</dbReference>
<proteinExistence type="predicted"/>
<evidence type="ECO:0000256" key="1">
    <source>
        <dbReference type="ARBA" id="ARBA00004127"/>
    </source>
</evidence>
<evidence type="ECO:0000259" key="6">
    <source>
        <dbReference type="Pfam" id="PF06803"/>
    </source>
</evidence>
<evidence type="ECO:0000313" key="7">
    <source>
        <dbReference type="EMBL" id="MBB6173946.1"/>
    </source>
</evidence>